<comment type="cofactor">
    <cofactor evidence="1">
        <name>Zn(2+)</name>
        <dbReference type="ChEBI" id="CHEBI:29105"/>
    </cofactor>
</comment>
<feature type="domain" description="Peptidase M20 dimerisation" evidence="9">
    <location>
        <begin position="183"/>
        <end position="271"/>
    </location>
</feature>
<keyword evidence="5" id="KW-0862">Zinc</keyword>
<evidence type="ECO:0000313" key="11">
    <source>
        <dbReference type="Proteomes" id="UP000426444"/>
    </source>
</evidence>
<evidence type="ECO:0000256" key="2">
    <source>
        <dbReference type="ARBA" id="ARBA00022670"/>
    </source>
</evidence>
<dbReference type="PROSITE" id="PS00758">
    <property type="entry name" value="ARGE_DAPE_CPG2_1"/>
    <property type="match status" value="1"/>
</dbReference>
<evidence type="ECO:0000313" key="10">
    <source>
        <dbReference type="EMBL" id="QGT98981.1"/>
    </source>
</evidence>
<dbReference type="InterPro" id="IPR002933">
    <property type="entry name" value="Peptidase_M20"/>
</dbReference>
<keyword evidence="3 8" id="KW-0479">Metal-binding</keyword>
<proteinExistence type="inferred from homology"/>
<dbReference type="GO" id="GO:0046872">
    <property type="term" value="F:metal ion binding"/>
    <property type="evidence" value="ECO:0007669"/>
    <property type="project" value="UniProtKB-UniRule"/>
</dbReference>
<dbReference type="InterPro" id="IPR010162">
    <property type="entry name" value="PepT-like"/>
</dbReference>
<dbReference type="PIRSF" id="PIRSF001123">
    <property type="entry name" value="PepA_GA"/>
    <property type="match status" value="1"/>
</dbReference>
<dbReference type="GO" id="GO:0006508">
    <property type="term" value="P:proteolysis"/>
    <property type="evidence" value="ECO:0007669"/>
    <property type="project" value="UniProtKB-KW"/>
</dbReference>
<evidence type="ECO:0000256" key="4">
    <source>
        <dbReference type="ARBA" id="ARBA00022801"/>
    </source>
</evidence>
<protein>
    <submittedName>
        <fullName evidence="10">Putative peptidase YqjE</fullName>
    </submittedName>
</protein>
<dbReference type="Pfam" id="PF07687">
    <property type="entry name" value="M20_dimer"/>
    <property type="match status" value="1"/>
</dbReference>
<keyword evidence="11" id="KW-1185">Reference proteome</keyword>
<keyword evidence="2" id="KW-0645">Protease</keyword>
<dbReference type="PANTHER" id="PTHR42994">
    <property type="entry name" value="PEPTIDASE T"/>
    <property type="match status" value="1"/>
</dbReference>
<dbReference type="KEGG" id="salq:SYNTR_0388"/>
<dbReference type="NCBIfam" id="TIGR01883">
    <property type="entry name" value="PepT-like"/>
    <property type="match status" value="1"/>
</dbReference>
<name>A0A6I6DER6_9FIRM</name>
<feature type="binding site" evidence="8">
    <location>
        <position position="76"/>
    </location>
    <ligand>
        <name>Zn(2+)</name>
        <dbReference type="ChEBI" id="CHEBI:29105"/>
        <label>1</label>
    </ligand>
</feature>
<sequence length="373" mass="40477">MLNKDRLIKTFLDLVQIDSVSGNEAQVKEYIKNIFEKLDAQVIEDNAGELTGGNCGNLLIRIPGNLDLSPLLFCAHMDTVEPGNGIKAVIENEVIKSKGETILGSDDKAAIAALIEAVYTLKENNVKHPPLEYLLTVSEEQGLLGVKVFDFSNIKAKIGYTLDAAGRPGTIIVQSPCQNEIEYTVYGKTAHAGIAPEEGINAIKLASMALAKMPSGRIDDETTTNLGIIEGGRARNIVADHCKIKGEARSLNKKKLDEITNTLEKTFKDEVTKYGGKAEVDVKYLYSPVSLDKDETVVKLAIKAFQQIGIDYKLESTGGGSDASIINGNNIRCANLGIGMNAVHTTDEYITIEDLIKDAQMTISIIKESVNYL</sequence>
<dbReference type="SUPFAM" id="SSF55031">
    <property type="entry name" value="Bacterial exopeptidase dimerisation domain"/>
    <property type="match status" value="1"/>
</dbReference>
<keyword evidence="6" id="KW-0482">Metalloprotease</keyword>
<dbReference type="OrthoDB" id="9773892at2"/>
<evidence type="ECO:0000259" key="9">
    <source>
        <dbReference type="Pfam" id="PF07687"/>
    </source>
</evidence>
<evidence type="ECO:0000256" key="8">
    <source>
        <dbReference type="PIRSR" id="PIRSR001123-2"/>
    </source>
</evidence>
<dbReference type="InterPro" id="IPR008007">
    <property type="entry name" value="Peptidase_M42"/>
</dbReference>
<evidence type="ECO:0000256" key="5">
    <source>
        <dbReference type="ARBA" id="ARBA00022833"/>
    </source>
</evidence>
<accession>A0A6I6DER6</accession>
<dbReference type="SUPFAM" id="SSF53187">
    <property type="entry name" value="Zn-dependent exopeptidases"/>
    <property type="match status" value="1"/>
</dbReference>
<dbReference type="GO" id="GO:0004177">
    <property type="term" value="F:aminopeptidase activity"/>
    <property type="evidence" value="ECO:0007669"/>
    <property type="project" value="UniProtKB-UniRule"/>
</dbReference>
<dbReference type="PANTHER" id="PTHR42994:SF2">
    <property type="entry name" value="PEPTIDASE"/>
    <property type="match status" value="1"/>
</dbReference>
<gene>
    <name evidence="10" type="ORF">SYNTR_0388</name>
</gene>
<dbReference type="Proteomes" id="UP000426444">
    <property type="component" value="Chromosome"/>
</dbReference>
<dbReference type="Gene3D" id="3.40.630.10">
    <property type="entry name" value="Zn peptidases"/>
    <property type="match status" value="1"/>
</dbReference>
<dbReference type="InterPro" id="IPR011650">
    <property type="entry name" value="Peptidase_M20_dimer"/>
</dbReference>
<organism evidence="10 11">
    <name type="scientific">Candidatus Syntrophocurvum alkaliphilum</name>
    <dbReference type="NCBI Taxonomy" id="2293317"/>
    <lineage>
        <taxon>Bacteria</taxon>
        <taxon>Bacillati</taxon>
        <taxon>Bacillota</taxon>
        <taxon>Clostridia</taxon>
        <taxon>Eubacteriales</taxon>
        <taxon>Syntrophomonadaceae</taxon>
        <taxon>Candidatus Syntrophocurvum</taxon>
    </lineage>
</organism>
<reference evidence="11" key="1">
    <citation type="journal article" date="2019" name="Microbiology">
        <title>Complete Genome Sequence of an Uncultured Bacterium of the Candidate Phylum Bipolaricaulota.</title>
        <authorList>
            <person name="Kadnikov V.V."/>
            <person name="Mardanov A.V."/>
            <person name="Beletsky A.V."/>
            <person name="Frank Y.A."/>
            <person name="Karnachuk O.V."/>
            <person name="Ravin N.V."/>
        </authorList>
    </citation>
    <scope>NUCLEOTIDE SEQUENCE [LARGE SCALE GENOMIC DNA]</scope>
</reference>
<dbReference type="InterPro" id="IPR036264">
    <property type="entry name" value="Bact_exopeptidase_dim_dom"/>
</dbReference>
<dbReference type="Gene3D" id="3.30.70.360">
    <property type="match status" value="1"/>
</dbReference>
<dbReference type="GO" id="GO:0008237">
    <property type="term" value="F:metallopeptidase activity"/>
    <property type="evidence" value="ECO:0007669"/>
    <property type="project" value="UniProtKB-KW"/>
</dbReference>
<evidence type="ECO:0000256" key="3">
    <source>
        <dbReference type="ARBA" id="ARBA00022723"/>
    </source>
</evidence>
<dbReference type="Pfam" id="PF01546">
    <property type="entry name" value="Peptidase_M20"/>
    <property type="match status" value="1"/>
</dbReference>
<evidence type="ECO:0000256" key="6">
    <source>
        <dbReference type="ARBA" id="ARBA00023049"/>
    </source>
</evidence>
<comment type="cofactor">
    <cofactor evidence="8">
        <name>a divalent metal cation</name>
        <dbReference type="ChEBI" id="CHEBI:60240"/>
    </cofactor>
    <text evidence="8">Binds 2 divalent metal cations per subunit.</text>
</comment>
<evidence type="ECO:0000256" key="1">
    <source>
        <dbReference type="ARBA" id="ARBA00001947"/>
    </source>
</evidence>
<dbReference type="EMBL" id="CP046457">
    <property type="protein sequence ID" value="QGT98981.1"/>
    <property type="molecule type" value="Genomic_DNA"/>
</dbReference>
<comment type="similarity">
    <text evidence="7">Belongs to the peptidase M42 family.</text>
</comment>
<keyword evidence="4" id="KW-0378">Hydrolase</keyword>
<dbReference type="InterPro" id="IPR001261">
    <property type="entry name" value="ArgE/DapE_CS"/>
</dbReference>
<dbReference type="RefSeq" id="WP_156202921.1">
    <property type="nucleotide sequence ID" value="NZ_CP046457.1"/>
</dbReference>
<evidence type="ECO:0000256" key="7">
    <source>
        <dbReference type="PIRNR" id="PIRNR001123"/>
    </source>
</evidence>
<dbReference type="AlphaFoldDB" id="A0A6I6DER6"/>